<evidence type="ECO:0000313" key="3">
    <source>
        <dbReference type="EMBL" id="MFC4269576.1"/>
    </source>
</evidence>
<feature type="transmembrane region" description="Helical" evidence="1">
    <location>
        <begin position="189"/>
        <end position="208"/>
    </location>
</feature>
<protein>
    <submittedName>
        <fullName evidence="3">PH domain-containing protein</fullName>
    </submittedName>
</protein>
<feature type="transmembrane region" description="Helical" evidence="1">
    <location>
        <begin position="388"/>
        <end position="404"/>
    </location>
</feature>
<feature type="domain" description="YdbS-like PH" evidence="2">
    <location>
        <begin position="411"/>
        <end position="483"/>
    </location>
</feature>
<evidence type="ECO:0000259" key="2">
    <source>
        <dbReference type="Pfam" id="PF03703"/>
    </source>
</evidence>
<proteinExistence type="predicted"/>
<keyword evidence="1" id="KW-0812">Transmembrane</keyword>
<reference evidence="4" key="1">
    <citation type="journal article" date="2019" name="Int. J. Syst. Evol. Microbiol.">
        <title>The Global Catalogue of Microorganisms (GCM) 10K type strain sequencing project: providing services to taxonomists for standard genome sequencing and annotation.</title>
        <authorList>
            <consortium name="The Broad Institute Genomics Platform"/>
            <consortium name="The Broad Institute Genome Sequencing Center for Infectious Disease"/>
            <person name="Wu L."/>
            <person name="Ma J."/>
        </authorList>
    </citation>
    <scope>NUCLEOTIDE SEQUENCE [LARGE SCALE GENOMIC DNA]</scope>
    <source>
        <strain evidence="4">CECT 8655</strain>
    </source>
</reference>
<keyword evidence="4" id="KW-1185">Reference proteome</keyword>
<evidence type="ECO:0000256" key="1">
    <source>
        <dbReference type="SAM" id="Phobius"/>
    </source>
</evidence>
<feature type="domain" description="YdbS-like PH" evidence="2">
    <location>
        <begin position="71"/>
        <end position="147"/>
    </location>
</feature>
<feature type="transmembrane region" description="Helical" evidence="1">
    <location>
        <begin position="50"/>
        <end position="71"/>
    </location>
</feature>
<accession>A0ABV8RB81</accession>
<feature type="transmembrane region" description="Helical" evidence="1">
    <location>
        <begin position="16"/>
        <end position="38"/>
    </location>
</feature>
<name>A0ABV8RB81_9FLAO</name>
<keyword evidence="1" id="KW-0472">Membrane</keyword>
<dbReference type="EMBL" id="JBHSCY010000002">
    <property type="protein sequence ID" value="MFC4269576.1"/>
    <property type="molecule type" value="Genomic_DNA"/>
</dbReference>
<dbReference type="Pfam" id="PF03703">
    <property type="entry name" value="bPH_2"/>
    <property type="match status" value="3"/>
</dbReference>
<feature type="transmembrane region" description="Helical" evidence="1">
    <location>
        <begin position="365"/>
        <end position="382"/>
    </location>
</feature>
<comment type="caution">
    <text evidence="3">The sequence shown here is derived from an EMBL/GenBank/DDBJ whole genome shotgun (WGS) entry which is preliminary data.</text>
</comment>
<keyword evidence="1" id="KW-1133">Transmembrane helix</keyword>
<sequence>MTNFSEFSKQSPKGIIVLYFKQIYTTLKLFWILLFFAIKDFSKFSKIGENYIYLGILVVLLFFFIRAFLIYKNFLFKIDNNHFILQQGIISKTNTSIPFHRIQNINFKQNLVQQIINVYEVSIETAGSTDTEIAIKALNFEDANNLKSVILDSKEINESVVKQSTEKPFLKISILELFKVSLTENHLRNLFLFFAILLGFFQQIQQIADSFGETETLDGFIKDSTNAVSTSFILVFSLLVFLTITAFITSFVRIFLVHFNLSAYLKKDAFEINQGLFTKKSIILKKQKIQNITVSTNLLKRLIGISYITFKQAVSGKINQKNEKVIKIVGCKTNQVDDVKTNLYDFKDIEAQVKMYPDAYYKKRVYLFNLLFLVIIYVSIYIFTEPFFLYSLVLILPIYGFLIQKKIKKRFYKLSDEMIVVGNGMIETHHTYLELFKVQNIKLKQTIFQQRSNVTDLVLQTASGKITVPCLSYSKAIEMYNHILYKVETSRKSWM</sequence>
<dbReference type="PIRSF" id="PIRSF026631">
    <property type="entry name" value="UCP026631"/>
    <property type="match status" value="1"/>
</dbReference>
<dbReference type="PANTHER" id="PTHR34473">
    <property type="entry name" value="UPF0699 TRANSMEMBRANE PROTEIN YDBS"/>
    <property type="match status" value="1"/>
</dbReference>
<feature type="domain" description="YdbS-like PH" evidence="2">
    <location>
        <begin position="266"/>
        <end position="338"/>
    </location>
</feature>
<dbReference type="RefSeq" id="WP_377410766.1">
    <property type="nucleotide sequence ID" value="NZ_JBHSCY010000002.1"/>
</dbReference>
<dbReference type="PANTHER" id="PTHR34473:SF2">
    <property type="entry name" value="UPF0699 TRANSMEMBRANE PROTEIN YDBT"/>
    <property type="match status" value="1"/>
</dbReference>
<dbReference type="InterPro" id="IPR005182">
    <property type="entry name" value="YdbS-like_PH"/>
</dbReference>
<dbReference type="InterPro" id="IPR014529">
    <property type="entry name" value="UCP026631"/>
</dbReference>
<organism evidence="3 4">
    <name type="scientific">Polaribacter marinivivus</name>
    <dbReference type="NCBI Taxonomy" id="1524260"/>
    <lineage>
        <taxon>Bacteria</taxon>
        <taxon>Pseudomonadati</taxon>
        <taxon>Bacteroidota</taxon>
        <taxon>Flavobacteriia</taxon>
        <taxon>Flavobacteriales</taxon>
        <taxon>Flavobacteriaceae</taxon>
    </lineage>
</organism>
<evidence type="ECO:0000313" key="4">
    <source>
        <dbReference type="Proteomes" id="UP001595826"/>
    </source>
</evidence>
<feature type="transmembrane region" description="Helical" evidence="1">
    <location>
        <begin position="228"/>
        <end position="256"/>
    </location>
</feature>
<dbReference type="Proteomes" id="UP001595826">
    <property type="component" value="Unassembled WGS sequence"/>
</dbReference>
<gene>
    <name evidence="3" type="ORF">ACFOWD_11715</name>
</gene>